<gene>
    <name evidence="2" type="ORF">WR25_05257</name>
</gene>
<evidence type="ECO:0000256" key="1">
    <source>
        <dbReference type="SAM" id="MobiDB-lite"/>
    </source>
</evidence>
<keyword evidence="3" id="KW-1185">Reference proteome</keyword>
<reference evidence="2 3" key="1">
    <citation type="journal article" date="2017" name="Curr. Biol.">
        <title>Genome architecture and evolution of a unichromosomal asexual nematode.</title>
        <authorList>
            <person name="Fradin H."/>
            <person name="Zegar C."/>
            <person name="Gutwein M."/>
            <person name="Lucas J."/>
            <person name="Kovtun M."/>
            <person name="Corcoran D."/>
            <person name="Baugh L.R."/>
            <person name="Kiontke K."/>
            <person name="Gunsalus K."/>
            <person name="Fitch D.H."/>
            <person name="Piano F."/>
        </authorList>
    </citation>
    <scope>NUCLEOTIDE SEQUENCE [LARGE SCALE GENOMIC DNA]</scope>
    <source>
        <strain evidence="2">PF1309</strain>
    </source>
</reference>
<sequence length="97" mass="10680">MHAMKRRLPSQKQGNTETNTPEALLKPKMSKENFVSGTRNQINAFVSSSQAGTNCNMERMGLGGRLTHVAHGQTHLKEVPGSQELAELFFIKDGRNG</sequence>
<accession>A0A2A2LSV4</accession>
<feature type="region of interest" description="Disordered" evidence="1">
    <location>
        <begin position="1"/>
        <end position="24"/>
    </location>
</feature>
<organism evidence="2 3">
    <name type="scientific">Diploscapter pachys</name>
    <dbReference type="NCBI Taxonomy" id="2018661"/>
    <lineage>
        <taxon>Eukaryota</taxon>
        <taxon>Metazoa</taxon>
        <taxon>Ecdysozoa</taxon>
        <taxon>Nematoda</taxon>
        <taxon>Chromadorea</taxon>
        <taxon>Rhabditida</taxon>
        <taxon>Rhabditina</taxon>
        <taxon>Rhabditomorpha</taxon>
        <taxon>Rhabditoidea</taxon>
        <taxon>Rhabditidae</taxon>
        <taxon>Diploscapter</taxon>
    </lineage>
</organism>
<name>A0A2A2LSV4_9BILA</name>
<dbReference type="EMBL" id="LIAE01006473">
    <property type="protein sequence ID" value="PAV89115.1"/>
    <property type="molecule type" value="Genomic_DNA"/>
</dbReference>
<dbReference type="AlphaFoldDB" id="A0A2A2LSV4"/>
<proteinExistence type="predicted"/>
<evidence type="ECO:0000313" key="3">
    <source>
        <dbReference type="Proteomes" id="UP000218231"/>
    </source>
</evidence>
<comment type="caution">
    <text evidence="2">The sequence shown here is derived from an EMBL/GenBank/DDBJ whole genome shotgun (WGS) entry which is preliminary data.</text>
</comment>
<dbReference type="Proteomes" id="UP000218231">
    <property type="component" value="Unassembled WGS sequence"/>
</dbReference>
<feature type="compositionally biased region" description="Polar residues" evidence="1">
    <location>
        <begin position="10"/>
        <end position="21"/>
    </location>
</feature>
<protein>
    <submittedName>
        <fullName evidence="2">Uncharacterized protein</fullName>
    </submittedName>
</protein>
<evidence type="ECO:0000313" key="2">
    <source>
        <dbReference type="EMBL" id="PAV89115.1"/>
    </source>
</evidence>